<dbReference type="RefSeq" id="WP_202769534.1">
    <property type="nucleotide sequence ID" value="NZ_JAESWA010000029.1"/>
</dbReference>
<keyword evidence="3" id="KW-0812">Transmembrane</keyword>
<comment type="caution">
    <text evidence="7">The sequence shown here is derived from an EMBL/GenBank/DDBJ whole genome shotgun (WGS) entry which is preliminary data.</text>
</comment>
<dbReference type="EMBL" id="JAESWA010000029">
    <property type="protein sequence ID" value="MBL4934073.1"/>
    <property type="molecule type" value="Genomic_DNA"/>
</dbReference>
<reference evidence="7" key="1">
    <citation type="submission" date="2021-01" db="EMBL/GenBank/DDBJ databases">
        <title>Genome public.</title>
        <authorList>
            <person name="Liu C."/>
            <person name="Sun Q."/>
        </authorList>
    </citation>
    <scope>NUCLEOTIDE SEQUENCE</scope>
    <source>
        <strain evidence="7">YIM B02565</strain>
    </source>
</reference>
<keyword evidence="3" id="KW-1133">Transmembrane helix</keyword>
<feature type="signal peptide" evidence="4">
    <location>
        <begin position="1"/>
        <end position="28"/>
    </location>
</feature>
<dbReference type="CDD" id="cd00063">
    <property type="entry name" value="FN3"/>
    <property type="match status" value="1"/>
</dbReference>
<dbReference type="Pfam" id="PF16656">
    <property type="entry name" value="Pur_ac_phosph_N"/>
    <property type="match status" value="1"/>
</dbReference>
<dbReference type="SUPFAM" id="SSF49363">
    <property type="entry name" value="Purple acid phosphatase, N-terminal domain"/>
    <property type="match status" value="1"/>
</dbReference>
<dbReference type="Proteomes" id="UP000623681">
    <property type="component" value="Unassembled WGS sequence"/>
</dbReference>
<dbReference type="InterPro" id="IPR008963">
    <property type="entry name" value="Purple_acid_Pase-like_N"/>
</dbReference>
<feature type="domain" description="Calcineurin-like phosphoesterase" evidence="5">
    <location>
        <begin position="155"/>
        <end position="354"/>
    </location>
</feature>
<feature type="transmembrane region" description="Helical" evidence="3">
    <location>
        <begin position="623"/>
        <end position="644"/>
    </location>
</feature>
<evidence type="ECO:0000259" key="5">
    <source>
        <dbReference type="Pfam" id="PF00149"/>
    </source>
</evidence>
<protein>
    <submittedName>
        <fullName evidence="7">Metallophosphoesterase family protein</fullName>
    </submittedName>
</protein>
<keyword evidence="8" id="KW-1185">Reference proteome</keyword>
<sequence length="659" mass="72511">MKKKILSLTISLSIAMTLFSSTVFKVNAETLTYNETTINENLNATVVPDHIVLNWTEDPSTTQTITWRTSKDVNAGEVKYRVKGSTDFTTLNVDPSNIKLFSTVASDTAGSMKVFSVTIKGLQSGTTYEYIVGDGTNFSNISTFKTEVSNNSKTKFLIFGDSQSGDSSKPIYAPWHDTVQKAYSENPDANFMVNIGDLVEQGQNYQHWNNWFNAANGVINNIPEMVVQGNHETYVPSGGSSKPEYFTNQFSVPNNGPFGYEGQVYSYNYGNVHFVVLDSQEDEEAPSNDNFLKTQADWLEQDLSANKQKWTIVMFHKTPYYNKKTRNNPAVKDIFTPVIDKHHVDVVLNGHDHGLSRTYAINGDNYYTDYSKGTVYYVTGRSGNKFYTDLSNKTWDAFFQDTQDSPTYEVADVVDGKLTIKAYKYSTTNPAYSNSTLVDTLVIDKDNPNNSTSLTLNKNDKTKLSVAGSVISDYDVDVVNNKAYVDPSKIAEVYKGTYDKTTLTLTINSKKYVFASSDLLNNDASKVNLDALYKSGIDCKYNSDLNVVLIDFTGRVDTTGFTGFVIGSIPNSGTNPPSNGSNPSGNNGSSTTPSNNTSSNAGNSNNSNLTNLSSSSLPKTGSVIGMDLIIVLGITIILSGICVLNRKRISEKIHKIISK</sequence>
<name>A0A937FIZ5_9CLOT</name>
<dbReference type="PANTHER" id="PTHR45867:SF3">
    <property type="entry name" value="ACID PHOSPHATASE TYPE 7"/>
    <property type="match status" value="1"/>
</dbReference>
<keyword evidence="3" id="KW-0472">Membrane</keyword>
<organism evidence="7 8">
    <name type="scientific">Clostridium paridis</name>
    <dbReference type="NCBI Taxonomy" id="2803863"/>
    <lineage>
        <taxon>Bacteria</taxon>
        <taxon>Bacillati</taxon>
        <taxon>Bacillota</taxon>
        <taxon>Clostridia</taxon>
        <taxon>Eubacteriales</taxon>
        <taxon>Clostridiaceae</taxon>
        <taxon>Clostridium</taxon>
    </lineage>
</organism>
<dbReference type="GO" id="GO:0046872">
    <property type="term" value="F:metal ion binding"/>
    <property type="evidence" value="ECO:0007669"/>
    <property type="project" value="InterPro"/>
</dbReference>
<evidence type="ECO:0000256" key="4">
    <source>
        <dbReference type="SAM" id="SignalP"/>
    </source>
</evidence>
<dbReference type="InterPro" id="IPR015914">
    <property type="entry name" value="PAPs_N"/>
</dbReference>
<evidence type="ECO:0000256" key="3">
    <source>
        <dbReference type="SAM" id="Phobius"/>
    </source>
</evidence>
<evidence type="ECO:0000259" key="6">
    <source>
        <dbReference type="Pfam" id="PF16656"/>
    </source>
</evidence>
<evidence type="ECO:0000313" key="7">
    <source>
        <dbReference type="EMBL" id="MBL4934073.1"/>
    </source>
</evidence>
<accession>A0A937FIZ5</accession>
<dbReference type="GO" id="GO:0003993">
    <property type="term" value="F:acid phosphatase activity"/>
    <property type="evidence" value="ECO:0007669"/>
    <property type="project" value="InterPro"/>
</dbReference>
<dbReference type="AlphaFoldDB" id="A0A937FIZ5"/>
<feature type="domain" description="Purple acid phosphatase N-terminal" evidence="6">
    <location>
        <begin position="48"/>
        <end position="146"/>
    </location>
</feature>
<dbReference type="Gene3D" id="2.60.40.380">
    <property type="entry name" value="Purple acid phosphatase-like, N-terminal"/>
    <property type="match status" value="1"/>
</dbReference>
<dbReference type="Gene3D" id="3.60.21.10">
    <property type="match status" value="1"/>
</dbReference>
<dbReference type="InterPro" id="IPR003961">
    <property type="entry name" value="FN3_dom"/>
</dbReference>
<dbReference type="InterPro" id="IPR004843">
    <property type="entry name" value="Calcineurin-like_PHP"/>
</dbReference>
<feature type="region of interest" description="Disordered" evidence="2">
    <location>
        <begin position="572"/>
        <end position="613"/>
    </location>
</feature>
<dbReference type="InterPro" id="IPR029052">
    <property type="entry name" value="Metallo-depent_PP-like"/>
</dbReference>
<dbReference type="NCBIfam" id="TIGR01167">
    <property type="entry name" value="LPXTG_anchor"/>
    <property type="match status" value="1"/>
</dbReference>
<dbReference type="Pfam" id="PF00149">
    <property type="entry name" value="Metallophos"/>
    <property type="match status" value="1"/>
</dbReference>
<evidence type="ECO:0000256" key="2">
    <source>
        <dbReference type="SAM" id="MobiDB-lite"/>
    </source>
</evidence>
<feature type="chain" id="PRO_5037280384" evidence="4">
    <location>
        <begin position="29"/>
        <end position="659"/>
    </location>
</feature>
<dbReference type="PANTHER" id="PTHR45867">
    <property type="entry name" value="PURPLE ACID PHOSPHATASE"/>
    <property type="match status" value="1"/>
</dbReference>
<evidence type="ECO:0000313" key="8">
    <source>
        <dbReference type="Proteomes" id="UP000623681"/>
    </source>
</evidence>
<keyword evidence="1 4" id="KW-0732">Signal</keyword>
<proteinExistence type="predicted"/>
<dbReference type="SUPFAM" id="SSF56300">
    <property type="entry name" value="Metallo-dependent phosphatases"/>
    <property type="match status" value="1"/>
</dbReference>
<gene>
    <name evidence="7" type="ORF">JK634_19980</name>
</gene>
<evidence type="ECO:0000256" key="1">
    <source>
        <dbReference type="ARBA" id="ARBA00022729"/>
    </source>
</evidence>